<dbReference type="EMBL" id="JAVDUU010000002">
    <property type="protein sequence ID" value="MDR6942339.1"/>
    <property type="molecule type" value="Genomic_DNA"/>
</dbReference>
<gene>
    <name evidence="1" type="ORF">J2W55_002181</name>
</gene>
<evidence type="ECO:0008006" key="3">
    <source>
        <dbReference type="Google" id="ProtNLM"/>
    </source>
</evidence>
<reference evidence="1 2" key="1">
    <citation type="submission" date="2023-07" db="EMBL/GenBank/DDBJ databases">
        <title>Sorghum-associated microbial communities from plants grown in Nebraska, USA.</title>
        <authorList>
            <person name="Schachtman D."/>
        </authorList>
    </citation>
    <scope>NUCLEOTIDE SEQUENCE [LARGE SCALE GENOMIC DNA]</scope>
    <source>
        <strain evidence="1 2">3262</strain>
    </source>
</reference>
<evidence type="ECO:0000313" key="1">
    <source>
        <dbReference type="EMBL" id="MDR6942339.1"/>
    </source>
</evidence>
<dbReference type="RefSeq" id="WP_310095440.1">
    <property type="nucleotide sequence ID" value="NZ_JAVDUU010000002.1"/>
</dbReference>
<comment type="caution">
    <text evidence="1">The sequence shown here is derived from an EMBL/GenBank/DDBJ whole genome shotgun (WGS) entry which is preliminary data.</text>
</comment>
<name>A0ABU1TAA7_9SPHI</name>
<protein>
    <recommendedName>
        <fullName evidence="3">Lipocalin-like domain-containing protein</fullName>
    </recommendedName>
</protein>
<organism evidence="1 2">
    <name type="scientific">Mucilaginibacter pocheonensis</name>
    <dbReference type="NCBI Taxonomy" id="398050"/>
    <lineage>
        <taxon>Bacteria</taxon>
        <taxon>Pseudomonadati</taxon>
        <taxon>Bacteroidota</taxon>
        <taxon>Sphingobacteriia</taxon>
        <taxon>Sphingobacteriales</taxon>
        <taxon>Sphingobacteriaceae</taxon>
        <taxon>Mucilaginibacter</taxon>
    </lineage>
</organism>
<dbReference type="PROSITE" id="PS51257">
    <property type="entry name" value="PROKAR_LIPOPROTEIN"/>
    <property type="match status" value="1"/>
</dbReference>
<dbReference type="Proteomes" id="UP001247620">
    <property type="component" value="Unassembled WGS sequence"/>
</dbReference>
<proteinExistence type="predicted"/>
<keyword evidence="2" id="KW-1185">Reference proteome</keyword>
<evidence type="ECO:0000313" key="2">
    <source>
        <dbReference type="Proteomes" id="UP001247620"/>
    </source>
</evidence>
<sequence length="134" mass="14950">MKKLLLITLLAAFIGCKKDAANKAGLKGSWEYRGTACYCLAATDTNAKKPGNGNIIIFADNTYKRFAKDTLKKSGTYVVVKDTLGPQPVNRIIYDNDTASDKIFFRMDQNKLTFFGQTPLAADGPEYYYERIKS</sequence>
<accession>A0ABU1TAA7</accession>